<evidence type="ECO:0000313" key="2">
    <source>
        <dbReference type="EMBL" id="KAL3383321.1"/>
    </source>
</evidence>
<protein>
    <recommendedName>
        <fullName evidence="5">UV radiation resistance-associated gene protein</fullName>
    </recommendedName>
</protein>
<accession>A0ABD2VSL7</accession>
<dbReference type="PANTHER" id="PTHR15157:SF5">
    <property type="entry name" value="UV RADIATION RESISTANCE-ASSOCIATED GENE PROTEIN"/>
    <property type="match status" value="1"/>
</dbReference>
<dbReference type="GO" id="GO:0005737">
    <property type="term" value="C:cytoplasm"/>
    <property type="evidence" value="ECO:0007669"/>
    <property type="project" value="UniProtKB-ARBA"/>
</dbReference>
<organism evidence="2 4">
    <name type="scientific">Trichogramma kaykai</name>
    <dbReference type="NCBI Taxonomy" id="54128"/>
    <lineage>
        <taxon>Eukaryota</taxon>
        <taxon>Metazoa</taxon>
        <taxon>Ecdysozoa</taxon>
        <taxon>Arthropoda</taxon>
        <taxon>Hexapoda</taxon>
        <taxon>Insecta</taxon>
        <taxon>Pterygota</taxon>
        <taxon>Neoptera</taxon>
        <taxon>Endopterygota</taxon>
        <taxon>Hymenoptera</taxon>
        <taxon>Apocrita</taxon>
        <taxon>Proctotrupomorpha</taxon>
        <taxon>Chalcidoidea</taxon>
        <taxon>Trichogrammatidae</taxon>
        <taxon>Trichogramma</taxon>
    </lineage>
</organism>
<dbReference type="EMBL" id="JBJJXI010000204">
    <property type="protein sequence ID" value="KAL3383321.1"/>
    <property type="molecule type" value="Genomic_DNA"/>
</dbReference>
<sequence>MEQQPEPQCCVKELDLTLQPRIAPRYKTWLPLATQQLRLRNLIQIIGHKLEHDQQENCWYYYTIHRTCMSSPLYTSEPIDNSSPRWSSLEVSTLHGTGHANSSEIILRLWKRTLKDDPSSDVTVFTWGISFTGLAYISPKLPNDLDSIVHDNTLIFHIHGGFFVPPFCLLIVPEPKKLLTIKVNAFETRDSYTLSKLCNLRNKMQALKKQTDSVNSLKEKIASGESLIIQKYPQPQSKLNRLLQPKKVDREKKAEILKIKKDLEIAKFRTKLLEQERIRKMGEIRTLNQSHSELMEENQDHGSDLMGRYRDLNKEIERLHEWRQSHADTREIYLQTTACLAHRRRQLIAALNYIYPISKEQDDKFLINNVHLPDSEKLEMANDTQVAVALGFVAHTTQMIATFLDVPNRYPIIHYGSRSKIVDHIQEQLPDPNRQFPLFARSKDKLQFNYAVYLLNKNIAQLRWYCGLPTPDLRATLPNLSGLINIKPSHILDSSKRTFSGSSLDIDCGNNKNVPLTPPMHKAVLEKSHKTTRSMSHFKGNKILLGSSLDQGLNQPSMQSHSLMKQSKRICKSEESAIDNGILPDNTCNNSSDETIDKTIFDEKLNSLEKCQNNANDDAANSSAIGDNDIEIMIPMSISKSQICLDNVNSFHPTNVRQRSSNSISSCEMALSGIIDGEDSSNGNSSIKNDDAFDGVIYKNKNVQTTDTKNYSVDDTDNNVKIVTNTIQVEEIEKGQAICKNRSNSSLDDCDNIQNSSKKNIEDSSVLPLKSEIKCDIQTRQDQENTQGHLDHPCTSELEAAVQNDEEKSCGLEKNNEMNASINAAKSATNKQDLTSTEYMDSIRKSSENVYARTKALENKTTSFKMIRPRL</sequence>
<dbReference type="AlphaFoldDB" id="A0ABD2VSL7"/>
<dbReference type="InterPro" id="IPR018791">
    <property type="entry name" value="UV_resistance/autophagy_Atg14"/>
</dbReference>
<proteinExistence type="predicted"/>
<evidence type="ECO:0000313" key="3">
    <source>
        <dbReference type="EMBL" id="KAL3402099.1"/>
    </source>
</evidence>
<name>A0ABD2VSL7_9HYME</name>
<gene>
    <name evidence="3" type="ORF">TKK_004924</name>
    <name evidence="2" type="ORF">TKK_020768</name>
</gene>
<comment type="caution">
    <text evidence="2">The sequence shown here is derived from an EMBL/GenBank/DDBJ whole genome shotgun (WGS) entry which is preliminary data.</text>
</comment>
<evidence type="ECO:0000256" key="1">
    <source>
        <dbReference type="ARBA" id="ARBA00023054"/>
    </source>
</evidence>
<evidence type="ECO:0000313" key="4">
    <source>
        <dbReference type="Proteomes" id="UP001627154"/>
    </source>
</evidence>
<keyword evidence="4" id="KW-1185">Reference proteome</keyword>
<evidence type="ECO:0008006" key="5">
    <source>
        <dbReference type="Google" id="ProtNLM"/>
    </source>
</evidence>
<dbReference type="Pfam" id="PF10186">
    <property type="entry name" value="ATG14"/>
    <property type="match status" value="1"/>
</dbReference>
<dbReference type="Proteomes" id="UP001627154">
    <property type="component" value="Unassembled WGS sequence"/>
</dbReference>
<reference evidence="2 4" key="1">
    <citation type="journal article" date="2024" name="bioRxiv">
        <title>A reference genome for Trichogramma kaykai: A tiny desert-dwelling parasitoid wasp with competing sex-ratio distorters.</title>
        <authorList>
            <person name="Culotta J."/>
            <person name="Lindsey A.R."/>
        </authorList>
    </citation>
    <scope>NUCLEOTIDE SEQUENCE [LARGE SCALE GENOMIC DNA]</scope>
    <source>
        <strain evidence="2 4">KSX58</strain>
    </source>
</reference>
<dbReference type="EMBL" id="JBJJXI010000040">
    <property type="protein sequence ID" value="KAL3402099.1"/>
    <property type="molecule type" value="Genomic_DNA"/>
</dbReference>
<keyword evidence="1" id="KW-0175">Coiled coil</keyword>
<dbReference type="PANTHER" id="PTHR15157">
    <property type="entry name" value="UV RADIATION RESISTANCE-ASSOCIATED GENE PROTEIN"/>
    <property type="match status" value="1"/>
</dbReference>
<dbReference type="GO" id="GO:0032991">
    <property type="term" value="C:protein-containing complex"/>
    <property type="evidence" value="ECO:0007669"/>
    <property type="project" value="UniProtKB-ARBA"/>
</dbReference>